<evidence type="ECO:0000256" key="4">
    <source>
        <dbReference type="ARBA" id="ARBA00022679"/>
    </source>
</evidence>
<dbReference type="AlphaFoldDB" id="A0A1X7N9I6"/>
<dbReference type="Gene3D" id="3.40.1010.10">
    <property type="entry name" value="Cobalt-precorrin-4 Transmethylase, Domain 1"/>
    <property type="match status" value="1"/>
</dbReference>
<dbReference type="CDD" id="cd11648">
    <property type="entry name" value="RsmI"/>
    <property type="match status" value="1"/>
</dbReference>
<comment type="function">
    <text evidence="6">Catalyzes the 2'-O-methylation of the ribose of cytidine 1402 (C1402) in 16S rRNA.</text>
</comment>
<evidence type="ECO:0000256" key="5">
    <source>
        <dbReference type="ARBA" id="ARBA00022691"/>
    </source>
</evidence>
<dbReference type="InterPro" id="IPR008189">
    <property type="entry name" value="rRNA_ssu_MeTfrase_I"/>
</dbReference>
<gene>
    <name evidence="6" type="primary">rsmI</name>
    <name evidence="9" type="ORF">SAMN02982922_1418</name>
</gene>
<dbReference type="InterPro" id="IPR014776">
    <property type="entry name" value="4pyrrole_Mease_sub2"/>
</dbReference>
<keyword evidence="3 6" id="KW-0489">Methyltransferase</keyword>
<comment type="subcellular location">
    <subcellularLocation>
        <location evidence="6">Cytoplasm</location>
    </subcellularLocation>
</comment>
<feature type="domain" description="Tetrapyrrole methylase" evidence="7">
    <location>
        <begin position="64"/>
        <end position="262"/>
    </location>
</feature>
<accession>A0A1X7N9I6</accession>
<keyword evidence="2 6" id="KW-0698">rRNA processing</keyword>
<dbReference type="HAMAP" id="MF_01877">
    <property type="entry name" value="16SrRNA_methyltr_I"/>
    <property type="match status" value="1"/>
</dbReference>
<dbReference type="InterPro" id="IPR035996">
    <property type="entry name" value="4pyrrol_Methylase_sf"/>
</dbReference>
<keyword evidence="4 6" id="KW-0808">Transferase</keyword>
<dbReference type="GO" id="GO:0070677">
    <property type="term" value="F:rRNA (cytosine-2'-O-)-methyltransferase activity"/>
    <property type="evidence" value="ECO:0007669"/>
    <property type="project" value="UniProtKB-UniRule"/>
</dbReference>
<evidence type="ECO:0000259" key="8">
    <source>
        <dbReference type="Pfam" id="PF23016"/>
    </source>
</evidence>
<reference evidence="10" key="1">
    <citation type="submission" date="2017-04" db="EMBL/GenBank/DDBJ databases">
        <authorList>
            <person name="Varghese N."/>
            <person name="Submissions S."/>
        </authorList>
    </citation>
    <scope>NUCLEOTIDE SEQUENCE [LARGE SCALE GENOMIC DNA]</scope>
    <source>
        <strain evidence="10">B5P</strain>
    </source>
</reference>
<dbReference type="FunFam" id="3.40.1010.10:FF:000007">
    <property type="entry name" value="Ribosomal RNA small subunit methyltransferase I"/>
    <property type="match status" value="1"/>
</dbReference>
<dbReference type="Pfam" id="PF23016">
    <property type="entry name" value="RsmI_C"/>
    <property type="match status" value="1"/>
</dbReference>
<proteinExistence type="inferred from homology"/>
<dbReference type="PANTHER" id="PTHR46111">
    <property type="entry name" value="RIBOSOMAL RNA SMALL SUBUNIT METHYLTRANSFERASE I"/>
    <property type="match status" value="1"/>
</dbReference>
<dbReference type="Pfam" id="PF00590">
    <property type="entry name" value="TP_methylase"/>
    <property type="match status" value="1"/>
</dbReference>
<dbReference type="NCBIfam" id="TIGR00096">
    <property type="entry name" value="16S rRNA (cytidine(1402)-2'-O)-methyltransferase"/>
    <property type="match status" value="1"/>
</dbReference>
<dbReference type="PROSITE" id="PS01296">
    <property type="entry name" value="RSMI"/>
    <property type="match status" value="1"/>
</dbReference>
<evidence type="ECO:0000259" key="7">
    <source>
        <dbReference type="Pfam" id="PF00590"/>
    </source>
</evidence>
<evidence type="ECO:0000256" key="6">
    <source>
        <dbReference type="HAMAP-Rule" id="MF_01877"/>
    </source>
</evidence>
<feature type="domain" description="RsmI HTH" evidence="8">
    <location>
        <begin position="288"/>
        <end position="332"/>
    </location>
</feature>
<dbReference type="FunFam" id="3.30.950.10:FF:000002">
    <property type="entry name" value="Ribosomal RNA small subunit methyltransferase I"/>
    <property type="match status" value="1"/>
</dbReference>
<dbReference type="InterPro" id="IPR018063">
    <property type="entry name" value="SAM_MeTrfase_RsmI_CS"/>
</dbReference>
<name>A0A1X7N9I6_9HYPH</name>
<sequence>MPKSAESVFVPDRGAGVAMLFPWTGRACDTRRMSRHDTSPEASPRRTFLVGEAEVVARPLEPALYLVATPIGNLGDITLRALETLAAADVLACEDTRVTRNLLSRYGIRQRPVSYHEHNAAEAGPGLIAALAEGKSVALVSDAGTPLVSDPGYRLVGEAIGAGHRVVPIPGASAPLAALTASGLPSDAFLFAGFLPVKDGQRRQRLEALKAVPATLIFFESPRRLDDALAAMAEVLGDRPAVVGRELTKTFEEFRRAGLADLAAHYGSVDAPKGEVVICVGPPAEEVADVEDVDRLLVSLAAEMSASKAAAEAARLTGQPKPGLYRRLLELKGEGGGA</sequence>
<comment type="catalytic activity">
    <reaction evidence="6">
        <text>cytidine(1402) in 16S rRNA + S-adenosyl-L-methionine = 2'-O-methylcytidine(1402) in 16S rRNA + S-adenosyl-L-homocysteine + H(+)</text>
        <dbReference type="Rhea" id="RHEA:42924"/>
        <dbReference type="Rhea" id="RHEA-COMP:10285"/>
        <dbReference type="Rhea" id="RHEA-COMP:10286"/>
        <dbReference type="ChEBI" id="CHEBI:15378"/>
        <dbReference type="ChEBI" id="CHEBI:57856"/>
        <dbReference type="ChEBI" id="CHEBI:59789"/>
        <dbReference type="ChEBI" id="CHEBI:74495"/>
        <dbReference type="ChEBI" id="CHEBI:82748"/>
        <dbReference type="EC" id="2.1.1.198"/>
    </reaction>
</comment>
<evidence type="ECO:0000313" key="10">
    <source>
        <dbReference type="Proteomes" id="UP000193083"/>
    </source>
</evidence>
<dbReference type="InterPro" id="IPR000878">
    <property type="entry name" value="4pyrrol_Mease"/>
</dbReference>
<evidence type="ECO:0000313" key="9">
    <source>
        <dbReference type="EMBL" id="SMH33523.1"/>
    </source>
</evidence>
<dbReference type="PANTHER" id="PTHR46111:SF1">
    <property type="entry name" value="RIBOSOMAL RNA SMALL SUBUNIT METHYLTRANSFERASE I"/>
    <property type="match status" value="1"/>
</dbReference>
<dbReference type="InterPro" id="IPR014777">
    <property type="entry name" value="4pyrrole_Mease_sub1"/>
</dbReference>
<dbReference type="GO" id="GO:0005737">
    <property type="term" value="C:cytoplasm"/>
    <property type="evidence" value="ECO:0007669"/>
    <property type="project" value="UniProtKB-SubCell"/>
</dbReference>
<dbReference type="EC" id="2.1.1.198" evidence="6"/>
<keyword evidence="1 6" id="KW-0963">Cytoplasm</keyword>
<evidence type="ECO:0000256" key="3">
    <source>
        <dbReference type="ARBA" id="ARBA00022603"/>
    </source>
</evidence>
<dbReference type="EMBL" id="FXBL01000004">
    <property type="protein sequence ID" value="SMH33523.1"/>
    <property type="molecule type" value="Genomic_DNA"/>
</dbReference>
<dbReference type="SUPFAM" id="SSF53790">
    <property type="entry name" value="Tetrapyrrole methylase"/>
    <property type="match status" value="1"/>
</dbReference>
<dbReference type="Gene3D" id="3.30.950.10">
    <property type="entry name" value="Methyltransferase, Cobalt-precorrin-4 Transmethylase, Domain 2"/>
    <property type="match status" value="1"/>
</dbReference>
<dbReference type="Proteomes" id="UP000193083">
    <property type="component" value="Unassembled WGS sequence"/>
</dbReference>
<evidence type="ECO:0000256" key="2">
    <source>
        <dbReference type="ARBA" id="ARBA00022552"/>
    </source>
</evidence>
<dbReference type="InterPro" id="IPR053910">
    <property type="entry name" value="RsmI_HTH"/>
</dbReference>
<protein>
    <recommendedName>
        <fullName evidence="6">Ribosomal RNA small subunit methyltransferase I</fullName>
        <ecNumber evidence="6">2.1.1.198</ecNumber>
    </recommendedName>
    <alternativeName>
        <fullName evidence="6">16S rRNA 2'-O-ribose C1402 methyltransferase</fullName>
    </alternativeName>
    <alternativeName>
        <fullName evidence="6">rRNA (cytidine-2'-O-)-methyltransferase RsmI</fullName>
    </alternativeName>
</protein>
<evidence type="ECO:0000256" key="1">
    <source>
        <dbReference type="ARBA" id="ARBA00022490"/>
    </source>
</evidence>
<comment type="similarity">
    <text evidence="6">Belongs to the methyltransferase superfamily. RsmI family.</text>
</comment>
<keyword evidence="5 6" id="KW-0949">S-adenosyl-L-methionine</keyword>
<keyword evidence="10" id="KW-1185">Reference proteome</keyword>
<dbReference type="PIRSF" id="PIRSF005917">
    <property type="entry name" value="MTase_YraL"/>
    <property type="match status" value="1"/>
</dbReference>
<organism evidence="9 10">
    <name type="scientific">Mesorhizobium australicum</name>
    <dbReference type="NCBI Taxonomy" id="536018"/>
    <lineage>
        <taxon>Bacteria</taxon>
        <taxon>Pseudomonadati</taxon>
        <taxon>Pseudomonadota</taxon>
        <taxon>Alphaproteobacteria</taxon>
        <taxon>Hyphomicrobiales</taxon>
        <taxon>Phyllobacteriaceae</taxon>
        <taxon>Mesorhizobium</taxon>
    </lineage>
</organism>